<keyword evidence="1" id="KW-0732">Signal</keyword>
<feature type="chain" id="PRO_5003820857" evidence="1">
    <location>
        <begin position="26"/>
        <end position="422"/>
    </location>
</feature>
<dbReference type="InParanoid" id="J8ZUG5"/>
<gene>
    <name evidence="2" type="ORF">EDEG_02342</name>
</gene>
<dbReference type="HOGENOM" id="CLU_650569_0_0_1"/>
<reference evidence="2 3" key="1">
    <citation type="submission" date="2011-08" db="EMBL/GenBank/DDBJ databases">
        <authorList>
            <person name="Liu Z.J."/>
            <person name="Shi F.L."/>
            <person name="Lu J.Q."/>
            <person name="Li M."/>
            <person name="Wang Z.L."/>
        </authorList>
    </citation>
    <scope>NUCLEOTIDE SEQUENCE [LARGE SCALE GENOMIC DNA]</scope>
    <source>
        <strain evidence="2 3">USNM 41457</strain>
    </source>
</reference>
<evidence type="ECO:0000313" key="2">
    <source>
        <dbReference type="EMBL" id="EJW03318.1"/>
    </source>
</evidence>
<evidence type="ECO:0000313" key="3">
    <source>
        <dbReference type="Proteomes" id="UP000003163"/>
    </source>
</evidence>
<feature type="signal peptide" evidence="1">
    <location>
        <begin position="1"/>
        <end position="25"/>
    </location>
</feature>
<keyword evidence="3" id="KW-1185">Reference proteome</keyword>
<name>J8ZUG5_EDHAE</name>
<organism evidence="2 3">
    <name type="scientific">Edhazardia aedis (strain USNM 41457)</name>
    <name type="common">Microsporidian parasite</name>
    <dbReference type="NCBI Taxonomy" id="1003232"/>
    <lineage>
        <taxon>Eukaryota</taxon>
        <taxon>Fungi</taxon>
        <taxon>Fungi incertae sedis</taxon>
        <taxon>Microsporidia</taxon>
        <taxon>Edhazardia</taxon>
    </lineage>
</organism>
<dbReference type="VEuPathDB" id="MicrosporidiaDB:EDEG_02342"/>
<sequence length="422" mass="49534">MFQKILKAKMSNLLYLFWFIEFGKSAWDKLNIDEFTEMFIKVVSDENKKPSKNLEDFCKKLDSGSVNGTELNQNTIFPNPKSEIKKKSSTVSNFKSKENEKLQNLVYRVNYGLMDFSKFPLNTEFDYSYFDEKMKNEYKLHYPIGDSLELSKFDHEFSNTLENEDIIAEEKITPLNQPSNFDLSFDLNNFDQLDNENMYKIEFTNLDKNPYKNFLTDYNLDEIFEDSSVIKLNNDNKTSNVEHLATSLTKNSSDVFSNDVKDIHVTSNSSSMIFFNPTHYHEVESEPIFNNYHDNKKKQPLLSFKVKYSENDDKKQIKISNRQLKNINEKNYVKNKNVTISYPHSISEPLKDQRYCGIDSAAAIINCNSNTAIRELAVFTDSHDPNTMHRNCFINYKDSKPQKKMKFNQIQFFQIHVLHSYI</sequence>
<reference evidence="3" key="2">
    <citation type="submission" date="2015-07" db="EMBL/GenBank/DDBJ databases">
        <title>Contrasting host-pathogen interactions and genome evolution in two generalist and specialist microsporidian pathogens of mosquitoes.</title>
        <authorList>
            <consortium name="The Broad Institute Genomics Platform"/>
            <consortium name="The Broad Institute Genome Sequencing Center for Infectious Disease"/>
            <person name="Cuomo C.A."/>
            <person name="Sanscrainte N.D."/>
            <person name="Goldberg J.M."/>
            <person name="Heiman D."/>
            <person name="Young S."/>
            <person name="Zeng Q."/>
            <person name="Becnel J.J."/>
            <person name="Birren B.W."/>
        </authorList>
    </citation>
    <scope>NUCLEOTIDE SEQUENCE [LARGE SCALE GENOMIC DNA]</scope>
    <source>
        <strain evidence="3">USNM 41457</strain>
    </source>
</reference>
<dbReference type="AlphaFoldDB" id="J8ZUG5"/>
<protein>
    <submittedName>
        <fullName evidence="2">Uncharacterized protein</fullName>
    </submittedName>
</protein>
<dbReference type="EMBL" id="AFBI03000041">
    <property type="protein sequence ID" value="EJW03318.1"/>
    <property type="molecule type" value="Genomic_DNA"/>
</dbReference>
<evidence type="ECO:0000256" key="1">
    <source>
        <dbReference type="SAM" id="SignalP"/>
    </source>
</evidence>
<accession>J8ZUG5</accession>
<comment type="caution">
    <text evidence="2">The sequence shown here is derived from an EMBL/GenBank/DDBJ whole genome shotgun (WGS) entry which is preliminary data.</text>
</comment>
<proteinExistence type="predicted"/>
<dbReference type="Proteomes" id="UP000003163">
    <property type="component" value="Unassembled WGS sequence"/>
</dbReference>